<dbReference type="KEGG" id="parl:PEC302110_21500"/>
<feature type="domain" description="ParB-like N-terminal" evidence="2">
    <location>
        <begin position="164"/>
        <end position="253"/>
    </location>
</feature>
<dbReference type="SUPFAM" id="SSF110849">
    <property type="entry name" value="ParB/Sulfiredoxin"/>
    <property type="match status" value="1"/>
</dbReference>
<evidence type="ECO:0000313" key="4">
    <source>
        <dbReference type="Proteomes" id="UP001377830"/>
    </source>
</evidence>
<evidence type="ECO:0000259" key="2">
    <source>
        <dbReference type="SMART" id="SM00470"/>
    </source>
</evidence>
<feature type="region of interest" description="Disordered" evidence="1">
    <location>
        <begin position="1"/>
        <end position="20"/>
    </location>
</feature>
<evidence type="ECO:0000313" key="3">
    <source>
        <dbReference type="EMBL" id="BES85053.1"/>
    </source>
</evidence>
<dbReference type="InterPro" id="IPR036086">
    <property type="entry name" value="ParB/Sulfiredoxin_sf"/>
</dbReference>
<dbReference type="Proteomes" id="UP001377830">
    <property type="component" value="Chromosome"/>
</dbReference>
<dbReference type="Gene3D" id="3.90.1530.10">
    <property type="entry name" value="Conserved hypothetical protein from pyrococcus furiosus pfu- 392566-001, ParB domain"/>
    <property type="match status" value="1"/>
</dbReference>
<protein>
    <recommendedName>
        <fullName evidence="2">ParB-like N-terminal domain-containing protein</fullName>
    </recommendedName>
</protein>
<dbReference type="AlphaFoldDB" id="A0AAN0ML81"/>
<dbReference type="InterPro" id="IPR003115">
    <property type="entry name" value="ParB_N"/>
</dbReference>
<dbReference type="Pfam" id="PF02195">
    <property type="entry name" value="ParB_N"/>
    <property type="match status" value="1"/>
</dbReference>
<sequence>MENNFLSTEENRQRLSEMSSCGSDSVCKDGVTEKFKKISDEQIKSVENCSSVDVCVAKAKEMAELQAGYGQRIEELGEKLRADGSLSGSDLQEWAYLHVVTPALEAGRLQAIHNAQAVGGSDEASQLAINTIAQAGATSAAGIAAGIGKGGNNTGNGASQVTTKNVDPSILISRQNKNEMSGSQVKRLVKDMKANGFDANEPVDVAIVNGKAIIIDGHHRAEAAEKAGIKDIPVRIHEVTKEQGDQLLREAAEARVRY</sequence>
<proteinExistence type="predicted"/>
<keyword evidence="4" id="KW-1185">Reference proteome</keyword>
<organism evidence="3 4">
    <name type="scientific">Pectobacterium araliae</name>
    <dbReference type="NCBI Taxonomy" id="3073862"/>
    <lineage>
        <taxon>Bacteria</taxon>
        <taxon>Pseudomonadati</taxon>
        <taxon>Pseudomonadota</taxon>
        <taxon>Gammaproteobacteria</taxon>
        <taxon>Enterobacterales</taxon>
        <taxon>Pectobacteriaceae</taxon>
        <taxon>Pectobacterium</taxon>
    </lineage>
</organism>
<gene>
    <name evidence="3" type="ORF">PEC302110_21500</name>
</gene>
<dbReference type="SMART" id="SM00470">
    <property type="entry name" value="ParB"/>
    <property type="match status" value="1"/>
</dbReference>
<name>A0AAN0ML81_9GAMM</name>
<reference evidence="4" key="1">
    <citation type="journal article" date="2024" name="Int. J. Syst. Evol. Microbiol.">
        <title>Pectobacterium araliae sp. nov., a pathogen causing bacterial soft rot of Japanese angelica tree in Japan.</title>
        <authorList>
            <person name="Sawada H."/>
            <person name="Someya N."/>
            <person name="Morohoshi T."/>
            <person name="Ono M."/>
            <person name="Satou M."/>
        </authorList>
    </citation>
    <scope>NUCLEOTIDE SEQUENCE [LARGE SCALE GENOMIC DNA]</scope>
    <source>
        <strain evidence="4">MAFF 302110</strain>
    </source>
</reference>
<evidence type="ECO:0000256" key="1">
    <source>
        <dbReference type="SAM" id="MobiDB-lite"/>
    </source>
</evidence>
<dbReference type="EMBL" id="AP028908">
    <property type="protein sequence ID" value="BES85053.1"/>
    <property type="molecule type" value="Genomic_DNA"/>
</dbReference>
<accession>A0AAN0ML81</accession>